<protein>
    <recommendedName>
        <fullName evidence="1">diguanylate cyclase</fullName>
        <ecNumber evidence="1">2.7.7.65</ecNumber>
    </recommendedName>
</protein>
<proteinExistence type="predicted"/>
<comment type="catalytic activity">
    <reaction evidence="2">
        <text>2 GTP = 3',3'-c-di-GMP + 2 diphosphate</text>
        <dbReference type="Rhea" id="RHEA:24898"/>
        <dbReference type="ChEBI" id="CHEBI:33019"/>
        <dbReference type="ChEBI" id="CHEBI:37565"/>
        <dbReference type="ChEBI" id="CHEBI:58805"/>
        <dbReference type="EC" id="2.7.7.65"/>
    </reaction>
</comment>
<dbReference type="PROSITE" id="PS50887">
    <property type="entry name" value="GGDEF"/>
    <property type="match status" value="1"/>
</dbReference>
<dbReference type="PANTHER" id="PTHR45138:SF9">
    <property type="entry name" value="DIGUANYLATE CYCLASE DGCM-RELATED"/>
    <property type="match status" value="1"/>
</dbReference>
<feature type="domain" description="GGDEF" evidence="4">
    <location>
        <begin position="175"/>
        <end position="311"/>
    </location>
</feature>
<dbReference type="Gene3D" id="3.30.70.270">
    <property type="match status" value="1"/>
</dbReference>
<dbReference type="STRING" id="517719.SAMN05421762_0965"/>
<name>A0A1I1JJI7_9RHOB</name>
<dbReference type="Proteomes" id="UP000231644">
    <property type="component" value="Unassembled WGS sequence"/>
</dbReference>
<evidence type="ECO:0000256" key="3">
    <source>
        <dbReference type="SAM" id="Coils"/>
    </source>
</evidence>
<feature type="coiled-coil region" evidence="3">
    <location>
        <begin position="121"/>
        <end position="148"/>
    </location>
</feature>
<keyword evidence="6" id="KW-1185">Reference proteome</keyword>
<dbReference type="SUPFAM" id="SSF55073">
    <property type="entry name" value="Nucleotide cyclase"/>
    <property type="match status" value="1"/>
</dbReference>
<evidence type="ECO:0000313" key="6">
    <source>
        <dbReference type="Proteomes" id="UP000231644"/>
    </source>
</evidence>
<evidence type="ECO:0000313" key="5">
    <source>
        <dbReference type="EMBL" id="SFC45620.1"/>
    </source>
</evidence>
<reference evidence="5 6" key="1">
    <citation type="submission" date="2016-10" db="EMBL/GenBank/DDBJ databases">
        <authorList>
            <person name="de Groot N.N."/>
        </authorList>
    </citation>
    <scope>NUCLEOTIDE SEQUENCE [LARGE SCALE GENOMIC DNA]</scope>
    <source>
        <strain evidence="5 6">DSM 29619</strain>
    </source>
</reference>
<dbReference type="PANTHER" id="PTHR45138">
    <property type="entry name" value="REGULATORY COMPONENTS OF SENSORY TRANSDUCTION SYSTEM"/>
    <property type="match status" value="1"/>
</dbReference>
<dbReference type="NCBIfam" id="TIGR00254">
    <property type="entry name" value="GGDEF"/>
    <property type="match status" value="1"/>
</dbReference>
<dbReference type="Pfam" id="PF00990">
    <property type="entry name" value="GGDEF"/>
    <property type="match status" value="1"/>
</dbReference>
<organism evidence="5 6">
    <name type="scientific">Pseudooceanicola nitratireducens</name>
    <dbReference type="NCBI Taxonomy" id="517719"/>
    <lineage>
        <taxon>Bacteria</taxon>
        <taxon>Pseudomonadati</taxon>
        <taxon>Pseudomonadota</taxon>
        <taxon>Alphaproteobacteria</taxon>
        <taxon>Rhodobacterales</taxon>
        <taxon>Paracoccaceae</taxon>
        <taxon>Pseudooceanicola</taxon>
    </lineage>
</organism>
<dbReference type="AlphaFoldDB" id="A0A1I1JJI7"/>
<dbReference type="GO" id="GO:0052621">
    <property type="term" value="F:diguanylate cyclase activity"/>
    <property type="evidence" value="ECO:0007669"/>
    <property type="project" value="UniProtKB-EC"/>
</dbReference>
<dbReference type="InterPro" id="IPR050469">
    <property type="entry name" value="Diguanylate_Cyclase"/>
</dbReference>
<dbReference type="InterPro" id="IPR000160">
    <property type="entry name" value="GGDEF_dom"/>
</dbReference>
<accession>A0A1I1JJI7</accession>
<dbReference type="EMBL" id="FOLX01000001">
    <property type="protein sequence ID" value="SFC45620.1"/>
    <property type="molecule type" value="Genomic_DNA"/>
</dbReference>
<dbReference type="InterPro" id="IPR043128">
    <property type="entry name" value="Rev_trsase/Diguanyl_cyclase"/>
</dbReference>
<evidence type="ECO:0000256" key="1">
    <source>
        <dbReference type="ARBA" id="ARBA00012528"/>
    </source>
</evidence>
<evidence type="ECO:0000259" key="4">
    <source>
        <dbReference type="PROSITE" id="PS50887"/>
    </source>
</evidence>
<dbReference type="SMART" id="SM00267">
    <property type="entry name" value="GGDEF"/>
    <property type="match status" value="1"/>
</dbReference>
<sequence length="311" mass="33410">MMARTSTAEHHATLAGALSVLEALPGPACLIGQDGVVLGGNAAFRDTAGTMTPGQSVDPGMGFLGDVLGTSQVRMGTLCLGGVKHAMQCRRFELDGQPCILAQEDRRKQAVAQVVASHRGLLKTAEELDRLRAEERKQREEAQHWRQMSMTDRMTGLLNSVGFRDRAAAALQTAGVSVLVYADLNGFKQINDSLGHAAGDQLLRDVAQTLTMATRSSDVLGRVGGDEFAVLLVDCGEADRRAVMSRLSASMARRFPVDQGVGQPAHILQVSASMGHACYPEDAGDLETLMRKADARMYVNKRAHQALRKEA</sequence>
<dbReference type="OrthoDB" id="9812260at2"/>
<gene>
    <name evidence="5" type="ORF">SAMN05421762_0965</name>
</gene>
<dbReference type="EC" id="2.7.7.65" evidence="1"/>
<evidence type="ECO:0000256" key="2">
    <source>
        <dbReference type="ARBA" id="ARBA00034247"/>
    </source>
</evidence>
<dbReference type="InterPro" id="IPR029787">
    <property type="entry name" value="Nucleotide_cyclase"/>
</dbReference>
<keyword evidence="3" id="KW-0175">Coiled coil</keyword>
<dbReference type="CDD" id="cd01949">
    <property type="entry name" value="GGDEF"/>
    <property type="match status" value="1"/>
</dbReference>